<organism evidence="1 2">
    <name type="scientific">Ancylostoma ceylanicum</name>
    <dbReference type="NCBI Taxonomy" id="53326"/>
    <lineage>
        <taxon>Eukaryota</taxon>
        <taxon>Metazoa</taxon>
        <taxon>Ecdysozoa</taxon>
        <taxon>Nematoda</taxon>
        <taxon>Chromadorea</taxon>
        <taxon>Rhabditida</taxon>
        <taxon>Rhabditina</taxon>
        <taxon>Rhabditomorpha</taxon>
        <taxon>Strongyloidea</taxon>
        <taxon>Ancylostomatidae</taxon>
        <taxon>Ancylostomatinae</taxon>
        <taxon>Ancylostoma</taxon>
    </lineage>
</organism>
<keyword evidence="2" id="KW-1185">Reference proteome</keyword>
<gene>
    <name evidence="1" type="primary">Acey_s0711.g1737</name>
    <name evidence="1" type="ORF">Y032_0711g1737</name>
</gene>
<dbReference type="EMBL" id="JARK01000311">
    <property type="protein sequence ID" value="EYC38531.1"/>
    <property type="molecule type" value="Genomic_DNA"/>
</dbReference>
<accession>A0A016WG28</accession>
<dbReference type="Proteomes" id="UP000024635">
    <property type="component" value="Unassembled WGS sequence"/>
</dbReference>
<name>A0A016WG28_9BILA</name>
<evidence type="ECO:0000313" key="1">
    <source>
        <dbReference type="EMBL" id="EYC38531.1"/>
    </source>
</evidence>
<proteinExistence type="predicted"/>
<reference evidence="2" key="1">
    <citation type="journal article" date="2015" name="Nat. Genet.">
        <title>The genome and transcriptome of the zoonotic hookworm Ancylostoma ceylanicum identify infection-specific gene families.</title>
        <authorList>
            <person name="Schwarz E.M."/>
            <person name="Hu Y."/>
            <person name="Antoshechkin I."/>
            <person name="Miller M.M."/>
            <person name="Sternberg P.W."/>
            <person name="Aroian R.V."/>
        </authorList>
    </citation>
    <scope>NUCLEOTIDE SEQUENCE</scope>
    <source>
        <strain evidence="2">HY135</strain>
    </source>
</reference>
<comment type="caution">
    <text evidence="1">The sequence shown here is derived from an EMBL/GenBank/DDBJ whole genome shotgun (WGS) entry which is preliminary data.</text>
</comment>
<protein>
    <submittedName>
        <fullName evidence="1">Uncharacterized protein</fullName>
    </submittedName>
</protein>
<sequence length="107" mass="12558">MPRIMSSRAECTTRHVQMSSRFSDLVMLSEIITPLINQLEKVSRPIFVSRVSRGYLVYRKTCLGNHSWFAWITFHESQLRNGVSMKLLIQWKVFPFAPFVLYPYTGK</sequence>
<evidence type="ECO:0000313" key="2">
    <source>
        <dbReference type="Proteomes" id="UP000024635"/>
    </source>
</evidence>
<dbReference type="AlphaFoldDB" id="A0A016WG28"/>